<reference evidence="2" key="2">
    <citation type="journal article" date="2007" name="Science">
        <title>Draft genome sequence of the sexually transmitted pathogen Trichomonas vaginalis.</title>
        <authorList>
            <person name="Carlton J.M."/>
            <person name="Hirt R.P."/>
            <person name="Silva J.C."/>
            <person name="Delcher A.L."/>
            <person name="Schatz M."/>
            <person name="Zhao Q."/>
            <person name="Wortman J.R."/>
            <person name="Bidwell S.L."/>
            <person name="Alsmark U.C.M."/>
            <person name="Besteiro S."/>
            <person name="Sicheritz-Ponten T."/>
            <person name="Noel C.J."/>
            <person name="Dacks J.B."/>
            <person name="Foster P.G."/>
            <person name="Simillion C."/>
            <person name="Van de Peer Y."/>
            <person name="Miranda-Saavedra D."/>
            <person name="Barton G.J."/>
            <person name="Westrop G.D."/>
            <person name="Mueller S."/>
            <person name="Dessi D."/>
            <person name="Fiori P.L."/>
            <person name="Ren Q."/>
            <person name="Paulsen I."/>
            <person name="Zhang H."/>
            <person name="Bastida-Corcuera F.D."/>
            <person name="Simoes-Barbosa A."/>
            <person name="Brown M.T."/>
            <person name="Hayes R.D."/>
            <person name="Mukherjee M."/>
            <person name="Okumura C.Y."/>
            <person name="Schneider R."/>
            <person name="Smith A.J."/>
            <person name="Vanacova S."/>
            <person name="Villalvazo M."/>
            <person name="Haas B.J."/>
            <person name="Pertea M."/>
            <person name="Feldblyum T.V."/>
            <person name="Utterback T.R."/>
            <person name="Shu C.L."/>
            <person name="Osoegawa K."/>
            <person name="de Jong P.J."/>
            <person name="Hrdy I."/>
            <person name="Horvathova L."/>
            <person name="Zubacova Z."/>
            <person name="Dolezal P."/>
            <person name="Malik S.B."/>
            <person name="Logsdon J.M. Jr."/>
            <person name="Henze K."/>
            <person name="Gupta A."/>
            <person name="Wang C.C."/>
            <person name="Dunne R.L."/>
            <person name="Upcroft J.A."/>
            <person name="Upcroft P."/>
            <person name="White O."/>
            <person name="Salzberg S.L."/>
            <person name="Tang P."/>
            <person name="Chiu C.-H."/>
            <person name="Lee Y.-S."/>
            <person name="Embley T.M."/>
            <person name="Coombs G.H."/>
            <person name="Mottram J.C."/>
            <person name="Tachezy J."/>
            <person name="Fraser-Liggett C.M."/>
            <person name="Johnson P.J."/>
        </authorList>
    </citation>
    <scope>NUCLEOTIDE SEQUENCE [LARGE SCALE GENOMIC DNA]</scope>
    <source>
        <strain evidence="2">G3</strain>
    </source>
</reference>
<dbReference type="InterPro" id="IPR035892">
    <property type="entry name" value="C2_domain_sf"/>
</dbReference>
<keyword evidence="1" id="KW-0175">Coiled coil</keyword>
<evidence type="ECO:0000313" key="3">
    <source>
        <dbReference type="Proteomes" id="UP000001542"/>
    </source>
</evidence>
<evidence type="ECO:0008006" key="4">
    <source>
        <dbReference type="Google" id="ProtNLM"/>
    </source>
</evidence>
<feature type="coiled-coil region" evidence="1">
    <location>
        <begin position="358"/>
        <end position="392"/>
    </location>
</feature>
<dbReference type="VEuPathDB" id="TrichDB:TVAG_208980"/>
<evidence type="ECO:0000313" key="2">
    <source>
        <dbReference type="EMBL" id="EAY15619.1"/>
    </source>
</evidence>
<name>A2DVE0_TRIV3</name>
<gene>
    <name evidence="2" type="ORF">TVAG_208980</name>
</gene>
<dbReference type="Gene3D" id="2.60.40.150">
    <property type="entry name" value="C2 domain"/>
    <property type="match status" value="1"/>
</dbReference>
<protein>
    <recommendedName>
        <fullName evidence="4">C2 domain-containing protein</fullName>
    </recommendedName>
</protein>
<dbReference type="EMBL" id="DS113253">
    <property type="protein sequence ID" value="EAY15619.1"/>
    <property type="molecule type" value="Genomic_DNA"/>
</dbReference>
<dbReference type="AlphaFoldDB" id="A2DVE0"/>
<dbReference type="SMR" id="A2DVE0"/>
<organism evidence="2 3">
    <name type="scientific">Trichomonas vaginalis (strain ATCC PRA-98 / G3)</name>
    <dbReference type="NCBI Taxonomy" id="412133"/>
    <lineage>
        <taxon>Eukaryota</taxon>
        <taxon>Metamonada</taxon>
        <taxon>Parabasalia</taxon>
        <taxon>Trichomonadida</taxon>
        <taxon>Trichomonadidae</taxon>
        <taxon>Trichomonas</taxon>
    </lineage>
</organism>
<dbReference type="InParanoid" id="A2DVE0"/>
<feature type="coiled-coil region" evidence="1">
    <location>
        <begin position="191"/>
        <end position="249"/>
    </location>
</feature>
<feature type="coiled-coil region" evidence="1">
    <location>
        <begin position="279"/>
        <end position="310"/>
    </location>
</feature>
<dbReference type="VEuPathDB" id="TrichDB:TVAGG3_0335290"/>
<dbReference type="KEGG" id="tva:4773626"/>
<dbReference type="RefSeq" id="XP_001327842.1">
    <property type="nucleotide sequence ID" value="XM_001327807.1"/>
</dbReference>
<accession>A2DVE0</accession>
<dbReference type="Proteomes" id="UP000001542">
    <property type="component" value="Unassembled WGS sequence"/>
</dbReference>
<proteinExistence type="predicted"/>
<dbReference type="SUPFAM" id="SSF49562">
    <property type="entry name" value="C2 domain (Calcium/lipid-binding domain, CaLB)"/>
    <property type="match status" value="1"/>
</dbReference>
<sequence length="555" mass="64468">MKKKKLSEMTRTEMEAELQMNAKVLSDLENQNPNDIRTIEKDLQQIKSKTEQITKLFIDRQTKNDIFTEKLKFYQNLCQSDKKRVRPKNTSFCHSTRTKSDLANTFQSLAEAKNDPRFAISAAILNNQHQDHPEEFEELLKNSKCNMCIMKSLQLRKQIHDNYDQIRQLNETLYTVALPDVDEDDKHLELVQKLTRKLESKREKHIQLLHEHAVYKELQDRFADLQVEVNNLKERKIEVEKEMDRKKKESADNEQHLFEFQVQLAETIKSQLYEIDDELQEKINRLTELSNDIMDQSHEKEEQLNDLRDDFDLINGPFKKILDSCPSDPFDDPHFVALFGESNHSTDNLLPTFSTNTSEATQEQIEDLELQIKIKDEEVEYLKKRINEIQTNAIMSFKIESDTESVENYANHIQFTEELSNTNKTEIVIYAGEFNFTKEVVGHHSVKAKLITKAFGMESSTKTRRSAHVPKFNAYITFIVENNNDLVNYIKNSRGVIEIFAGDDCNDLIGTSKINFSPFLNDTLLFSSNITIRDPFGTKIGTLSIESGTSHPINQ</sequence>
<keyword evidence="3" id="KW-1185">Reference proteome</keyword>
<reference evidence="2" key="1">
    <citation type="submission" date="2006-10" db="EMBL/GenBank/DDBJ databases">
        <authorList>
            <person name="Amadeo P."/>
            <person name="Zhao Q."/>
            <person name="Wortman J."/>
            <person name="Fraser-Liggett C."/>
            <person name="Carlton J."/>
        </authorList>
    </citation>
    <scope>NUCLEOTIDE SEQUENCE</scope>
    <source>
        <strain evidence="2">G3</strain>
    </source>
</reference>
<evidence type="ECO:0000256" key="1">
    <source>
        <dbReference type="SAM" id="Coils"/>
    </source>
</evidence>